<dbReference type="GO" id="GO:0004568">
    <property type="term" value="F:chitinase activity"/>
    <property type="evidence" value="ECO:0007669"/>
    <property type="project" value="TreeGrafter"/>
</dbReference>
<dbReference type="InterPro" id="IPR029070">
    <property type="entry name" value="Chitinase_insertion_sf"/>
</dbReference>
<comment type="similarity">
    <text evidence="2">Belongs to the glycosyl hydrolase 18 family. IDGF subfamily.</text>
</comment>
<evidence type="ECO:0000259" key="8">
    <source>
        <dbReference type="PROSITE" id="PS51910"/>
    </source>
</evidence>
<dbReference type="Gene3D" id="3.10.50.10">
    <property type="match status" value="1"/>
</dbReference>
<dbReference type="Gene3D" id="3.20.20.80">
    <property type="entry name" value="Glycosidases"/>
    <property type="match status" value="1"/>
</dbReference>
<dbReference type="Pfam" id="PF00704">
    <property type="entry name" value="Glyco_hydro_18"/>
    <property type="match status" value="1"/>
</dbReference>
<protein>
    <recommendedName>
        <fullName evidence="8">GH18 domain-containing protein</fullName>
    </recommendedName>
</protein>
<dbReference type="GO" id="GO:0008061">
    <property type="term" value="F:chitin binding"/>
    <property type="evidence" value="ECO:0007669"/>
    <property type="project" value="InterPro"/>
</dbReference>
<evidence type="ECO:0000256" key="7">
    <source>
        <dbReference type="SAM" id="SignalP"/>
    </source>
</evidence>
<dbReference type="GO" id="GO:0005975">
    <property type="term" value="P:carbohydrate metabolic process"/>
    <property type="evidence" value="ECO:0007669"/>
    <property type="project" value="InterPro"/>
</dbReference>
<keyword evidence="4 7" id="KW-0732">Signal</keyword>
<feature type="signal peptide" evidence="7">
    <location>
        <begin position="1"/>
        <end position="20"/>
    </location>
</feature>
<dbReference type="SUPFAM" id="SSF51445">
    <property type="entry name" value="(Trans)glycosidases"/>
    <property type="match status" value="1"/>
</dbReference>
<dbReference type="FunFam" id="3.20.20.80:FF:000071">
    <property type="entry name" value="Imaginal disc growth factor"/>
    <property type="match status" value="1"/>
</dbReference>
<dbReference type="InterPro" id="IPR050314">
    <property type="entry name" value="Glycosyl_Hydrlase_18"/>
</dbReference>
<dbReference type="PROSITE" id="PS51910">
    <property type="entry name" value="GH18_2"/>
    <property type="match status" value="1"/>
</dbReference>
<keyword evidence="3" id="KW-0964">Secreted</keyword>
<feature type="chain" id="PRO_5008581077" description="GH18 domain-containing protein" evidence="7">
    <location>
        <begin position="21"/>
        <end position="427"/>
    </location>
</feature>
<accession>A0A1B6D586</accession>
<dbReference type="PANTHER" id="PTHR11177">
    <property type="entry name" value="CHITINASE"/>
    <property type="match status" value="1"/>
</dbReference>
<evidence type="ECO:0000256" key="3">
    <source>
        <dbReference type="ARBA" id="ARBA00022525"/>
    </source>
</evidence>
<dbReference type="SMART" id="SM00636">
    <property type="entry name" value="Glyco_18"/>
    <property type="match status" value="1"/>
</dbReference>
<organism evidence="9">
    <name type="scientific">Clastoptera arizonana</name>
    <name type="common">Arizona spittle bug</name>
    <dbReference type="NCBI Taxonomy" id="38151"/>
    <lineage>
        <taxon>Eukaryota</taxon>
        <taxon>Metazoa</taxon>
        <taxon>Ecdysozoa</taxon>
        <taxon>Arthropoda</taxon>
        <taxon>Hexapoda</taxon>
        <taxon>Insecta</taxon>
        <taxon>Pterygota</taxon>
        <taxon>Neoptera</taxon>
        <taxon>Paraneoptera</taxon>
        <taxon>Hemiptera</taxon>
        <taxon>Auchenorrhyncha</taxon>
        <taxon>Cercopoidea</taxon>
        <taxon>Clastopteridae</taxon>
        <taxon>Clastoptera</taxon>
    </lineage>
</organism>
<dbReference type="EMBL" id="GEDC01016485">
    <property type="protein sequence ID" value="JAS20813.1"/>
    <property type="molecule type" value="Transcribed_RNA"/>
</dbReference>
<dbReference type="InterPro" id="IPR001223">
    <property type="entry name" value="Glyco_hydro18_cat"/>
</dbReference>
<dbReference type="InterPro" id="IPR017853">
    <property type="entry name" value="GH"/>
</dbReference>
<sequence>MNLAYVLLVATAFLVSQSQAGKVVCYWDGRSYHRQGAAKIVVDDIKQGLQYCTQLNYGYAGVDDDSYNLKHLDPELVLDSGKKQYRAVTDLRKMYPGLSVHLSVGGFGDPEDMNKYLSLLEEEGSRTKFINSVRQALTQFEFDGVDLIWRFPEPKEKKERGTLGTIWSGIKSVFKSSDEKVQEHREQFVQLLRDLKAAIKPKQLSIGVMPHVNASDYFDVHNFINSVDLVNLWTFDFRTPKRVKAQADYAHPLYYVYDRNSYQNVDAHVKWWLEQGAPANKLTLAIPTFGRSWKLTEESAKSGVPPLVADGPGDEGPYTKIKGTLAYYETCTRLVDPSSKNAPSNLLRKVVDPSNRLGQYAYRIPRDGGEEGYWISYDDPAIAKIKAQYAKQKGLAGVSVVDMSMDDPRGACDGTKFPILQSAKVNS</sequence>
<name>A0A1B6D586_9HEMI</name>
<gene>
    <name evidence="9" type="ORF">g.7439</name>
</gene>
<evidence type="ECO:0000256" key="5">
    <source>
        <dbReference type="ARBA" id="ARBA00023157"/>
    </source>
</evidence>
<proteinExistence type="inferred from homology"/>
<evidence type="ECO:0000256" key="6">
    <source>
        <dbReference type="ARBA" id="ARBA00023180"/>
    </source>
</evidence>
<dbReference type="InterPro" id="IPR011583">
    <property type="entry name" value="Chitinase_II/V-like_cat"/>
</dbReference>
<dbReference type="GO" id="GO:0006032">
    <property type="term" value="P:chitin catabolic process"/>
    <property type="evidence" value="ECO:0007669"/>
    <property type="project" value="TreeGrafter"/>
</dbReference>
<reference evidence="9" key="1">
    <citation type="submission" date="2015-12" db="EMBL/GenBank/DDBJ databases">
        <title>De novo transcriptome assembly of four potential Pierce s Disease insect vectors from Arizona vineyards.</title>
        <authorList>
            <person name="Tassone E.E."/>
        </authorList>
    </citation>
    <scope>NUCLEOTIDE SEQUENCE</scope>
</reference>
<evidence type="ECO:0000256" key="2">
    <source>
        <dbReference type="ARBA" id="ARBA00006606"/>
    </source>
</evidence>
<evidence type="ECO:0000313" key="9">
    <source>
        <dbReference type="EMBL" id="JAS20813.1"/>
    </source>
</evidence>
<feature type="domain" description="GH18" evidence="8">
    <location>
        <begin position="21"/>
        <end position="427"/>
    </location>
</feature>
<dbReference type="GO" id="GO:0005576">
    <property type="term" value="C:extracellular region"/>
    <property type="evidence" value="ECO:0007669"/>
    <property type="project" value="UniProtKB-SubCell"/>
</dbReference>
<keyword evidence="6" id="KW-0325">Glycoprotein</keyword>
<evidence type="ECO:0000256" key="1">
    <source>
        <dbReference type="ARBA" id="ARBA00004613"/>
    </source>
</evidence>
<dbReference type="AlphaFoldDB" id="A0A1B6D586"/>
<keyword evidence="5" id="KW-1015">Disulfide bond</keyword>
<comment type="subcellular location">
    <subcellularLocation>
        <location evidence="1">Secreted</location>
    </subcellularLocation>
</comment>
<evidence type="ECO:0000256" key="4">
    <source>
        <dbReference type="ARBA" id="ARBA00022729"/>
    </source>
</evidence>
<dbReference type="SUPFAM" id="SSF54556">
    <property type="entry name" value="Chitinase insertion domain"/>
    <property type="match status" value="1"/>
</dbReference>
<dbReference type="PANTHER" id="PTHR11177:SF235">
    <property type="entry name" value="CHITINASE-LIKE PROTEIN IDGF1-RELATED"/>
    <property type="match status" value="1"/>
</dbReference>